<comment type="catalytic activity">
    <reaction evidence="1">
        <text>Release of an N-terminal amino acid, Xaa-|-Yaa- from a peptide, amide or arylamide. Xaa is preferably Ala, but may be most amino acids including Pro (slow action). When a terminal hydrophobic residue is followed by a prolyl residue, the two may be released as an intact Xaa-Pro dipeptide.</text>
        <dbReference type="EC" id="3.4.11.2"/>
    </reaction>
</comment>
<dbReference type="Pfam" id="PF11838">
    <property type="entry name" value="ERAP1_C"/>
    <property type="match status" value="1"/>
</dbReference>
<feature type="domain" description="ERAP1-like C-terminal" evidence="11">
    <location>
        <begin position="575"/>
        <end position="885"/>
    </location>
</feature>
<keyword evidence="4 9" id="KW-0645">Protease</keyword>
<dbReference type="Gene3D" id="2.60.40.1730">
    <property type="entry name" value="tricorn interacting facor f3 domain"/>
    <property type="match status" value="1"/>
</dbReference>
<keyword evidence="3 9" id="KW-0031">Aminopeptidase</keyword>
<comment type="caution">
    <text evidence="13">The sequence shown here is derived from an EMBL/GenBank/DDBJ whole genome shotgun (WGS) entry which is preliminary data.</text>
</comment>
<evidence type="ECO:0000256" key="4">
    <source>
        <dbReference type="ARBA" id="ARBA00022670"/>
    </source>
</evidence>
<dbReference type="Proteomes" id="UP000628854">
    <property type="component" value="Unassembled WGS sequence"/>
</dbReference>
<dbReference type="InterPro" id="IPR050344">
    <property type="entry name" value="Peptidase_M1_aminopeptidases"/>
</dbReference>
<sequence length="908" mass="99291">MTLNRFKTTIFAGAASIALLSACGPNPTAKDTESASEKIEPIKLETPPAGQLPDTVIPTAYSLDLITDPAKDGFTGTVEIRIRLSAPHARIWLHSLDQTIERAYVRLEDGTEIEGTFEGGLADGGVSKIDFADPVPAGNSTLVMDYRAPYNFGLAGLYKAEQNARPYLATQMEPIDARRMFPGFDEPRFKTPWTLTVTAPQGNQVISNAPLTGTSQLDGGMVRHTFAPTRAIQSYLVALAVGPYDMRDGAALPANTLRATPVPFRGFAPAGKGDQLRVAMDITDEMVDFQESYFNYPYPYAKLDIIAVPDFAYGAMENAGAIIYREAALLISDRTSLSRRRGVLRTHAHELAHQWFGNLVTPKWWDDIWLNEAFATWMSNKTMDAVYPGQGYDRASQRGGIGVMGSDSLINARQIRNPIESNADINDAFDGITYRKGGHVLSMFETYLGEEGFREGMRIHMRRFEDDAADVEDFMKSLADGSGNAGVVDSFRSFIFQPGIPYLNVETACEAEDAGLITVTQSRYAPLGSRIDADASTWQVPFAIRVSSPAGDTVLRQMLTEKTTEIPLDGACADWVMPNAAGGYMRFTLSDENWSALTGEFEALTVAQKLSYLDSISAAFRAGDVQASAVLDALEASATAEWDVAINSVKVAEGLFNALPDEDQDAMRGWAQATYGPVFEALKAREDSLDQNESLLFQSLYSALLDIGTMDEERQALAERAAAFVGVDGDPDPTAVDADTLAPAIKWGTKLGGRDFYDAALEYARNNDNQYERRLILQTIVANAAEPEMADLIKEMQGSDWQGQETWSVLQTSLKNKANQEVAWSLYKASFDNFISRTPEIRKPQTAGAVGSFCTAEDIEAARTFFVSKKDAIPGYERSLAQAEESGNLCAAFRSEKVEDLKAAIADR</sequence>
<dbReference type="Pfam" id="PF17900">
    <property type="entry name" value="Peptidase_M1_N"/>
    <property type="match status" value="1"/>
</dbReference>
<keyword evidence="7 9" id="KW-0862">Zinc</keyword>
<dbReference type="InterPro" id="IPR042097">
    <property type="entry name" value="Aminopeptidase_N-like_N_sf"/>
</dbReference>
<dbReference type="PRINTS" id="PR00756">
    <property type="entry name" value="ALADIPTASE"/>
</dbReference>
<dbReference type="InterPro" id="IPR024571">
    <property type="entry name" value="ERAP1-like_C_dom"/>
</dbReference>
<protein>
    <recommendedName>
        <fullName evidence="9">Aminopeptidase</fullName>
        <ecNumber evidence="9">3.4.11.-</ecNumber>
    </recommendedName>
</protein>
<evidence type="ECO:0000256" key="1">
    <source>
        <dbReference type="ARBA" id="ARBA00000098"/>
    </source>
</evidence>
<dbReference type="InterPro" id="IPR001930">
    <property type="entry name" value="Peptidase_M1"/>
</dbReference>
<evidence type="ECO:0000259" key="10">
    <source>
        <dbReference type="Pfam" id="PF01433"/>
    </source>
</evidence>
<organism evidence="13 14">
    <name type="scientific">Henriciella pelagia</name>
    <dbReference type="NCBI Taxonomy" id="1977912"/>
    <lineage>
        <taxon>Bacteria</taxon>
        <taxon>Pseudomonadati</taxon>
        <taxon>Pseudomonadota</taxon>
        <taxon>Alphaproteobacteria</taxon>
        <taxon>Hyphomonadales</taxon>
        <taxon>Hyphomonadaceae</taxon>
        <taxon>Henriciella</taxon>
    </lineage>
</organism>
<dbReference type="InterPro" id="IPR014782">
    <property type="entry name" value="Peptidase_M1_dom"/>
</dbReference>
<evidence type="ECO:0000256" key="3">
    <source>
        <dbReference type="ARBA" id="ARBA00022438"/>
    </source>
</evidence>
<evidence type="ECO:0000256" key="2">
    <source>
        <dbReference type="ARBA" id="ARBA00010136"/>
    </source>
</evidence>
<evidence type="ECO:0000256" key="5">
    <source>
        <dbReference type="ARBA" id="ARBA00022723"/>
    </source>
</evidence>
<comment type="similarity">
    <text evidence="2 9">Belongs to the peptidase M1 family.</text>
</comment>
<evidence type="ECO:0000256" key="7">
    <source>
        <dbReference type="ARBA" id="ARBA00022833"/>
    </source>
</evidence>
<evidence type="ECO:0000313" key="13">
    <source>
        <dbReference type="EMBL" id="GGB68546.1"/>
    </source>
</evidence>
<gene>
    <name evidence="13" type="primary">pepN</name>
    <name evidence="13" type="ORF">GCM10011503_16420</name>
</gene>
<dbReference type="InterPro" id="IPR027268">
    <property type="entry name" value="Peptidase_M4/M1_CTD_sf"/>
</dbReference>
<keyword evidence="8 9" id="KW-0482">Metalloprotease</keyword>
<evidence type="ECO:0000259" key="12">
    <source>
        <dbReference type="Pfam" id="PF17900"/>
    </source>
</evidence>
<feature type="domain" description="Peptidase M1 membrane alanine aminopeptidase" evidence="10">
    <location>
        <begin position="279"/>
        <end position="483"/>
    </location>
</feature>
<evidence type="ECO:0000256" key="9">
    <source>
        <dbReference type="RuleBase" id="RU364040"/>
    </source>
</evidence>
<keyword evidence="5 9" id="KW-0479">Metal-binding</keyword>
<dbReference type="InterPro" id="IPR045357">
    <property type="entry name" value="Aminopeptidase_N-like_N"/>
</dbReference>
<dbReference type="InterPro" id="IPR034016">
    <property type="entry name" value="M1_APN-typ"/>
</dbReference>
<dbReference type="PROSITE" id="PS51257">
    <property type="entry name" value="PROKAR_LIPOPROTEIN"/>
    <property type="match status" value="1"/>
</dbReference>
<dbReference type="Gene3D" id="1.10.390.10">
    <property type="entry name" value="Neutral Protease Domain 2"/>
    <property type="match status" value="1"/>
</dbReference>
<dbReference type="PANTHER" id="PTHR11533:SF174">
    <property type="entry name" value="PUROMYCIN-SENSITIVE AMINOPEPTIDASE-RELATED"/>
    <property type="match status" value="1"/>
</dbReference>
<dbReference type="PANTHER" id="PTHR11533">
    <property type="entry name" value="PROTEASE M1 ZINC METALLOPROTEASE"/>
    <property type="match status" value="1"/>
</dbReference>
<evidence type="ECO:0000256" key="8">
    <source>
        <dbReference type="ARBA" id="ARBA00023049"/>
    </source>
</evidence>
<dbReference type="RefSeq" id="WP_158084562.1">
    <property type="nucleotide sequence ID" value="NZ_BMKF01000002.1"/>
</dbReference>
<dbReference type="Gene3D" id="1.25.50.20">
    <property type="match status" value="1"/>
</dbReference>
<accession>A0ABQ1JGQ3</accession>
<dbReference type="EMBL" id="BMKF01000002">
    <property type="protein sequence ID" value="GGB68546.1"/>
    <property type="molecule type" value="Genomic_DNA"/>
</dbReference>
<feature type="domain" description="Aminopeptidase N-like N-terminal" evidence="12">
    <location>
        <begin position="58"/>
        <end position="236"/>
    </location>
</feature>
<evidence type="ECO:0000313" key="14">
    <source>
        <dbReference type="Proteomes" id="UP000628854"/>
    </source>
</evidence>
<name>A0ABQ1JGQ3_9PROT</name>
<proteinExistence type="inferred from homology"/>
<dbReference type="Pfam" id="PF01433">
    <property type="entry name" value="Peptidase_M1"/>
    <property type="match status" value="1"/>
</dbReference>
<dbReference type="SUPFAM" id="SSF55486">
    <property type="entry name" value="Metalloproteases ('zincins'), catalytic domain"/>
    <property type="match status" value="1"/>
</dbReference>
<dbReference type="GO" id="GO:0004177">
    <property type="term" value="F:aminopeptidase activity"/>
    <property type="evidence" value="ECO:0007669"/>
    <property type="project" value="UniProtKB-KW"/>
</dbReference>
<dbReference type="EC" id="3.4.11.-" evidence="9"/>
<comment type="cofactor">
    <cofactor evidence="9">
        <name>Zn(2+)</name>
        <dbReference type="ChEBI" id="CHEBI:29105"/>
    </cofactor>
    <text evidence="9">Binds 1 zinc ion per subunit.</text>
</comment>
<keyword evidence="14" id="KW-1185">Reference proteome</keyword>
<evidence type="ECO:0000259" key="11">
    <source>
        <dbReference type="Pfam" id="PF11838"/>
    </source>
</evidence>
<dbReference type="CDD" id="cd09601">
    <property type="entry name" value="M1_APN-Q_like"/>
    <property type="match status" value="1"/>
</dbReference>
<keyword evidence="6 9" id="KW-0378">Hydrolase</keyword>
<evidence type="ECO:0000256" key="6">
    <source>
        <dbReference type="ARBA" id="ARBA00022801"/>
    </source>
</evidence>
<dbReference type="SUPFAM" id="SSF63737">
    <property type="entry name" value="Leukotriene A4 hydrolase N-terminal domain"/>
    <property type="match status" value="1"/>
</dbReference>
<reference evidence="14" key="1">
    <citation type="journal article" date="2019" name="Int. J. Syst. Evol. Microbiol.">
        <title>The Global Catalogue of Microorganisms (GCM) 10K type strain sequencing project: providing services to taxonomists for standard genome sequencing and annotation.</title>
        <authorList>
            <consortium name="The Broad Institute Genomics Platform"/>
            <consortium name="The Broad Institute Genome Sequencing Center for Infectious Disease"/>
            <person name="Wu L."/>
            <person name="Ma J."/>
        </authorList>
    </citation>
    <scope>NUCLEOTIDE SEQUENCE [LARGE SCALE GENOMIC DNA]</scope>
    <source>
        <strain evidence="14">CGMCC 1.15928</strain>
    </source>
</reference>